<reference evidence="2 3" key="1">
    <citation type="submission" date="2020-08" db="EMBL/GenBank/DDBJ databases">
        <title>A Genomic Blueprint of the Chicken Gut Microbiome.</title>
        <authorList>
            <person name="Gilroy R."/>
            <person name="Ravi A."/>
            <person name="Getino M."/>
            <person name="Pursley I."/>
            <person name="Horton D.L."/>
            <person name="Alikhan N.-F."/>
            <person name="Baker D."/>
            <person name="Gharbi K."/>
            <person name="Hall N."/>
            <person name="Watson M."/>
            <person name="Adriaenssens E.M."/>
            <person name="Foster-Nyarko E."/>
            <person name="Jarju S."/>
            <person name="Secka A."/>
            <person name="Antonio M."/>
            <person name="Oren A."/>
            <person name="Chaudhuri R."/>
            <person name="La Ragione R.M."/>
            <person name="Hildebrand F."/>
            <person name="Pallen M.J."/>
        </authorList>
    </citation>
    <scope>NUCLEOTIDE SEQUENCE [LARGE SCALE GENOMIC DNA]</scope>
    <source>
        <strain evidence="2 3">Sa1BUA8</strain>
    </source>
</reference>
<evidence type="ECO:0000313" key="3">
    <source>
        <dbReference type="Proteomes" id="UP000822993"/>
    </source>
</evidence>
<dbReference type="RefSeq" id="WP_095797264.1">
    <property type="nucleotide sequence ID" value="NZ_JACSPN010000002.1"/>
</dbReference>
<dbReference type="AlphaFoldDB" id="A0A9D5UAB5"/>
<sequence length="459" mass="49023">MRVSHSFSAEFDDDNLIAAGGLVPVMLLAESAGLSDLVDAHITLAGSAGANAQVKVGALVGGMVAGADSISDMDLVRHGGMGRAFSELRAPTTLGTHLRGYKFGHVRQLDAIASRLLAALAARVPALVSGVDEMAYVDLDDTIRETHGYAKQGAGYGYSGVKGLNALVATLSTPTAAPVIAGIRLRKGSVKSPRGAGKMIAEALAAARRAGAGGMVTVRADSAFYQHDVVAAVRRGGAHFSITARMDAAVVAAISRIPEEAWVGIKYPEAIWDEDEQRWVSDADVAEIHYTAFTSRKKDDHTSARLIVRRVKRLNPRSVPQGQGEMFNVYRHHAVFTDSPLSMLQAEAAHRDHAIIEQVIADLKNGPLAHMPSAVFTANSAWTVLAAIAFNLTRAAGVLASRFHAKARMATIRAQLIAVPARIANRARTWLLHLPRNWPWQQAWDELFETASGQLTAAT</sequence>
<gene>
    <name evidence="2" type="ORF">H9623_03005</name>
</gene>
<name>A0A9D5UAB5_9CELL</name>
<dbReference type="Proteomes" id="UP000822993">
    <property type="component" value="Unassembled WGS sequence"/>
</dbReference>
<protein>
    <submittedName>
        <fullName evidence="2">IS1380 family transposase</fullName>
    </submittedName>
</protein>
<evidence type="ECO:0000259" key="1">
    <source>
        <dbReference type="Pfam" id="PF13701"/>
    </source>
</evidence>
<organism evidence="2 3">
    <name type="scientific">Oerskovia douganii</name>
    <dbReference type="NCBI Taxonomy" id="2762210"/>
    <lineage>
        <taxon>Bacteria</taxon>
        <taxon>Bacillati</taxon>
        <taxon>Actinomycetota</taxon>
        <taxon>Actinomycetes</taxon>
        <taxon>Micrococcales</taxon>
        <taxon>Cellulomonadaceae</taxon>
        <taxon>Oerskovia</taxon>
    </lineage>
</organism>
<dbReference type="InterPro" id="IPR025668">
    <property type="entry name" value="Tnp_DDE_dom"/>
</dbReference>
<dbReference type="NCBIfam" id="NF033539">
    <property type="entry name" value="transpos_IS1380"/>
    <property type="match status" value="1"/>
</dbReference>
<keyword evidence="3" id="KW-1185">Reference proteome</keyword>
<comment type="caution">
    <text evidence="2">The sequence shown here is derived from an EMBL/GenBank/DDBJ whole genome shotgun (WGS) entry which is preliminary data.</text>
</comment>
<feature type="domain" description="Transposase DDE" evidence="1">
    <location>
        <begin position="8"/>
        <end position="448"/>
    </location>
</feature>
<dbReference type="Pfam" id="PF13701">
    <property type="entry name" value="DDE_Tnp_1_4"/>
    <property type="match status" value="1"/>
</dbReference>
<evidence type="ECO:0000313" key="2">
    <source>
        <dbReference type="EMBL" id="MBE7699276.1"/>
    </source>
</evidence>
<accession>A0A9D5UAB5</accession>
<dbReference type="EMBL" id="JACSPN010000002">
    <property type="protein sequence ID" value="MBE7699276.1"/>
    <property type="molecule type" value="Genomic_DNA"/>
</dbReference>
<dbReference type="InterPro" id="IPR047960">
    <property type="entry name" value="Transpos_IS1380"/>
</dbReference>
<proteinExistence type="predicted"/>